<dbReference type="Proteomes" id="UP000276133">
    <property type="component" value="Unassembled WGS sequence"/>
</dbReference>
<dbReference type="EMBL" id="REGN01011360">
    <property type="protein sequence ID" value="RMZ97525.1"/>
    <property type="molecule type" value="Genomic_DNA"/>
</dbReference>
<protein>
    <submittedName>
        <fullName evidence="2">Uncharacterized protein</fullName>
    </submittedName>
</protein>
<name>A0A3M7PEJ0_BRAPC</name>
<comment type="caution">
    <text evidence="2">The sequence shown here is derived from an EMBL/GenBank/DDBJ whole genome shotgun (WGS) entry which is preliminary data.</text>
</comment>
<feature type="region of interest" description="Disordered" evidence="1">
    <location>
        <begin position="153"/>
        <end position="188"/>
    </location>
</feature>
<evidence type="ECO:0000256" key="1">
    <source>
        <dbReference type="SAM" id="MobiDB-lite"/>
    </source>
</evidence>
<reference evidence="2 3" key="1">
    <citation type="journal article" date="2018" name="Sci. Rep.">
        <title>Genomic signatures of local adaptation to the degree of environmental predictability in rotifers.</title>
        <authorList>
            <person name="Franch-Gras L."/>
            <person name="Hahn C."/>
            <person name="Garcia-Roger E.M."/>
            <person name="Carmona M.J."/>
            <person name="Serra M."/>
            <person name="Gomez A."/>
        </authorList>
    </citation>
    <scope>NUCLEOTIDE SEQUENCE [LARGE SCALE GENOMIC DNA]</scope>
    <source>
        <strain evidence="2">HYR1</strain>
    </source>
</reference>
<feature type="region of interest" description="Disordered" evidence="1">
    <location>
        <begin position="1"/>
        <end position="40"/>
    </location>
</feature>
<feature type="compositionally biased region" description="Polar residues" evidence="1">
    <location>
        <begin position="22"/>
        <end position="40"/>
    </location>
</feature>
<keyword evidence="3" id="KW-1185">Reference proteome</keyword>
<feature type="non-terminal residue" evidence="2">
    <location>
        <position position="250"/>
    </location>
</feature>
<evidence type="ECO:0000313" key="3">
    <source>
        <dbReference type="Proteomes" id="UP000276133"/>
    </source>
</evidence>
<sequence>MPNIMDGSSTLDGPSVAEEASIDSNTSMQTNQTASPSSSQQQLGFCYSCNRSSLIDTANFSCASCSSGFVELLVDESARTRNHPAGSSDQDSLFGRQFLRLINLDRTESTNRLSNLFTGLNENPTLDPLHGTSSREHFFSRFRSTRDRGQTGFRFRSQAEVEHDDESSRSSSSSSRRRSRSPPILARSSSRPFSRTRFLSLLDDDSNMFIDYGAVVITTLINQLRNRGAAPASESQIQSLPVVLVDQKLV</sequence>
<organism evidence="2 3">
    <name type="scientific">Brachionus plicatilis</name>
    <name type="common">Marine rotifer</name>
    <name type="synonym">Brachionus muelleri</name>
    <dbReference type="NCBI Taxonomy" id="10195"/>
    <lineage>
        <taxon>Eukaryota</taxon>
        <taxon>Metazoa</taxon>
        <taxon>Spiralia</taxon>
        <taxon>Gnathifera</taxon>
        <taxon>Rotifera</taxon>
        <taxon>Eurotatoria</taxon>
        <taxon>Monogononta</taxon>
        <taxon>Pseudotrocha</taxon>
        <taxon>Ploima</taxon>
        <taxon>Brachionidae</taxon>
        <taxon>Brachionus</taxon>
    </lineage>
</organism>
<feature type="compositionally biased region" description="Polar residues" evidence="1">
    <location>
        <begin position="1"/>
        <end position="12"/>
    </location>
</feature>
<gene>
    <name evidence="2" type="ORF">BpHYR1_044430</name>
</gene>
<proteinExistence type="predicted"/>
<evidence type="ECO:0000313" key="2">
    <source>
        <dbReference type="EMBL" id="RMZ97525.1"/>
    </source>
</evidence>
<accession>A0A3M7PEJ0</accession>
<dbReference type="AlphaFoldDB" id="A0A3M7PEJ0"/>